<dbReference type="GeneID" id="91005696"/>
<accession>A0A2T5U805</accession>
<dbReference type="EMBL" id="QAYE01000003">
    <property type="protein sequence ID" value="PTW47637.1"/>
    <property type="molecule type" value="Genomic_DNA"/>
</dbReference>
<protein>
    <submittedName>
        <fullName evidence="1">Uncharacterized protein</fullName>
    </submittedName>
</protein>
<dbReference type="RefSeq" id="WP_107953980.1">
    <property type="nucleotide sequence ID" value="NZ_QAYE01000003.1"/>
</dbReference>
<sequence length="197" mass="22342">MVLLPDSFHAFAYQSGVDSIRDAFQASITTLREAERKAGAEYLNYMQSGEDDDEYDEDGCLTHSTLHSLAHAEIQVGYAAREVRKAFITSAFHYWERSARSWTGMFEPKHGFDVLLEASAEKHPISPDLVMLNHLNNVLKHHSIRSAPKLADIRTDHFYRPPYRDTPDGPLMWTMRINTGHVEEAIEIVRASGPQVS</sequence>
<gene>
    <name evidence="1" type="ORF">C8J25_103358</name>
</gene>
<reference evidence="1 2" key="1">
    <citation type="submission" date="2018-04" db="EMBL/GenBank/DDBJ databases">
        <title>Genomic Encyclopedia of Type Strains, Phase III (KMG-III): the genomes of soil and plant-associated and newly described type strains.</title>
        <authorList>
            <person name="Whitman W."/>
        </authorList>
    </citation>
    <scope>NUCLEOTIDE SEQUENCE [LARGE SCALE GENOMIC DNA]</scope>
    <source>
        <strain evidence="1 2">MA-olki</strain>
    </source>
</reference>
<dbReference type="OrthoDB" id="8454040at2"/>
<proteinExistence type="predicted"/>
<evidence type="ECO:0000313" key="2">
    <source>
        <dbReference type="Proteomes" id="UP000244013"/>
    </source>
</evidence>
<dbReference type="Proteomes" id="UP000244013">
    <property type="component" value="Unassembled WGS sequence"/>
</dbReference>
<dbReference type="AlphaFoldDB" id="A0A2T5U805"/>
<evidence type="ECO:0000313" key="1">
    <source>
        <dbReference type="EMBL" id="PTW47637.1"/>
    </source>
</evidence>
<organism evidence="1 2">
    <name type="scientific">Sphingomonas faeni</name>
    <dbReference type="NCBI Taxonomy" id="185950"/>
    <lineage>
        <taxon>Bacteria</taxon>
        <taxon>Pseudomonadati</taxon>
        <taxon>Pseudomonadota</taxon>
        <taxon>Alphaproteobacteria</taxon>
        <taxon>Sphingomonadales</taxon>
        <taxon>Sphingomonadaceae</taxon>
        <taxon>Sphingomonas</taxon>
    </lineage>
</organism>
<name>A0A2T5U805_9SPHN</name>
<comment type="caution">
    <text evidence="1">The sequence shown here is derived from an EMBL/GenBank/DDBJ whole genome shotgun (WGS) entry which is preliminary data.</text>
</comment>